<organism evidence="2 3">
    <name type="scientific">Acetobacter persici</name>
    <dbReference type="NCBI Taxonomy" id="1076596"/>
    <lineage>
        <taxon>Bacteria</taxon>
        <taxon>Pseudomonadati</taxon>
        <taxon>Pseudomonadota</taxon>
        <taxon>Alphaproteobacteria</taxon>
        <taxon>Acetobacterales</taxon>
        <taxon>Acetobacteraceae</taxon>
        <taxon>Acetobacter</taxon>
    </lineage>
</organism>
<dbReference type="Pfam" id="PF05960">
    <property type="entry name" value="DUF885"/>
    <property type="match status" value="1"/>
</dbReference>
<name>A0A6V8I7A5_9PROT</name>
<evidence type="ECO:0008006" key="4">
    <source>
        <dbReference type="Google" id="ProtNLM"/>
    </source>
</evidence>
<dbReference type="PANTHER" id="PTHR33361:SF16">
    <property type="entry name" value="DUF885 DOMAIN-CONTAINING PROTEIN"/>
    <property type="match status" value="1"/>
</dbReference>
<dbReference type="Proteomes" id="UP000548726">
    <property type="component" value="Unassembled WGS sequence"/>
</dbReference>
<accession>A0A6V8I7A5</accession>
<evidence type="ECO:0000313" key="3">
    <source>
        <dbReference type="Proteomes" id="UP000548726"/>
    </source>
</evidence>
<reference evidence="2 3" key="1">
    <citation type="journal article" date="2020" name="Cell Rep.">
        <title>Local necrotic cells trigger systemic immune activation via gut microbiome dysbiosis in Drosophila.</title>
        <authorList>
            <person name="Kosakamoto H."/>
            <person name="Yamauchi T."/>
            <person name="Akuzawa-Tokita Y."/>
            <person name="Nishimura K."/>
            <person name="Soga T."/>
            <person name="Murakami T."/>
            <person name="Mori H."/>
            <person name="Yamamoto K."/>
            <person name="Miyazaki R."/>
            <person name="Koto A."/>
            <person name="Miura M."/>
            <person name="Obata F."/>
        </authorList>
    </citation>
    <scope>NUCLEOTIDE SEQUENCE [LARGE SCALE GENOMIC DNA]</scope>
    <source>
        <strain evidence="2 3">Ai</strain>
    </source>
</reference>
<dbReference type="PANTHER" id="PTHR33361">
    <property type="entry name" value="GLR0591 PROTEIN"/>
    <property type="match status" value="1"/>
</dbReference>
<proteinExistence type="predicted"/>
<feature type="signal peptide" evidence="1">
    <location>
        <begin position="1"/>
        <end position="46"/>
    </location>
</feature>
<gene>
    <name evidence="2" type="ORF">DmAi_15080</name>
</gene>
<comment type="caution">
    <text evidence="2">The sequence shown here is derived from an EMBL/GenBank/DDBJ whole genome shotgun (WGS) entry which is preliminary data.</text>
</comment>
<feature type="chain" id="PRO_5027631186" description="DUF885 domain-containing protein" evidence="1">
    <location>
        <begin position="47"/>
        <end position="624"/>
    </location>
</feature>
<evidence type="ECO:0000313" key="2">
    <source>
        <dbReference type="EMBL" id="GFE93449.1"/>
    </source>
</evidence>
<evidence type="ECO:0000256" key="1">
    <source>
        <dbReference type="SAM" id="SignalP"/>
    </source>
</evidence>
<dbReference type="AlphaFoldDB" id="A0A6V8I7A5"/>
<keyword evidence="3" id="KW-1185">Reference proteome</keyword>
<keyword evidence="1" id="KW-0732">Signal</keyword>
<sequence>MPGPVPGIIVCMICRETKGVFSRYYLSGLGLACVLAASTASSAALAASAPGTANPAQAAPSAPSASTAFAALLDEEWQYQLRSSPELATTIGDYRYNSQWTNYSLEQIARDKVTTTWFFKRFEAVNPAALTEQEQISRAMMIRQLQDKLDGFALKTYELPIDQVQGVQLMLPGFVSSIPFETAAQYQDYLDRLHALPTVLAQLKVLAQQGVKDGLVPPRYLLEKVVTQLEQVAEPAGVKNVFGQPVETFPKGISHAQQVRLKQAILKAVDTEVRPAFARFAQFVKTDYVPHGREHEGIWSLPNGDALYRYAIRVQTTSPMAPEDIHQLGLQQVSKIEGQMTDIAHKLGFADLAALRASVAHDPKLYAKSREEILEKYRGYIAQMWPALPRIFNKIPTTKLEVRSVEAYREADAAGAEYHQGTPDGSRPGIVFVNTGDYDKRDLYTIEDTAYHEGVPGHHFQISLAQAMPLPAFRQQGAYNSYVEGWALYAEGLGKELGFYQDLYSDYGRLNGALLRADRLVLDTGVHYKHWTRQQMSDFFHAHPPTSEPDMQAETDRYVAWPGQALGYMLGQQTILKLREKARTELGAKFDIKAFHDVILGNGAMPLDLMSDLVEKWIAKTKAS</sequence>
<dbReference type="InterPro" id="IPR010281">
    <property type="entry name" value="DUF885"/>
</dbReference>
<dbReference type="EMBL" id="BLJP01000004">
    <property type="protein sequence ID" value="GFE93449.1"/>
    <property type="molecule type" value="Genomic_DNA"/>
</dbReference>
<protein>
    <recommendedName>
        <fullName evidence="4">DUF885 domain-containing protein</fullName>
    </recommendedName>
</protein>